<dbReference type="AlphaFoldDB" id="E1YE05"/>
<dbReference type="EMBL" id="FR695870">
    <property type="protein sequence ID" value="CBX28935.1"/>
    <property type="molecule type" value="Genomic_DNA"/>
</dbReference>
<reference evidence="1" key="1">
    <citation type="journal article" date="2011" name="Environ. Microbiol.">
        <title>Genomic insights into the metabolic potential of the polycyclic aromatic hydrocarbon degrading sulfate-reducing Deltaproteobacterium N47.</title>
        <authorList>
            <person name="Bergmann F."/>
            <person name="Selesi D."/>
            <person name="Weinmaier T."/>
            <person name="Tischler P."/>
            <person name="Rattei T."/>
            <person name="Meckenstock R.U."/>
        </authorList>
    </citation>
    <scope>NUCLEOTIDE SEQUENCE</scope>
</reference>
<name>E1YE05_9BACT</name>
<evidence type="ECO:0000313" key="1">
    <source>
        <dbReference type="EMBL" id="CBX28935.1"/>
    </source>
</evidence>
<sequence length="104" mass="11436">MHAPAWGATNLNTECRTCRFVSIHAPAWGATLILPVKLYGWQVSIHAPAWGATDIGSKMYGASRFQSTRPHGARRSASCPDFSPLTGFNPRARMGRDLLLMLRP</sequence>
<gene>
    <name evidence="1" type="ORF">N47_B20810</name>
</gene>
<organism evidence="1">
    <name type="scientific">uncultured Desulfobacterium sp</name>
    <dbReference type="NCBI Taxonomy" id="201089"/>
    <lineage>
        <taxon>Bacteria</taxon>
        <taxon>Pseudomonadati</taxon>
        <taxon>Thermodesulfobacteriota</taxon>
        <taxon>Desulfobacteria</taxon>
        <taxon>Desulfobacterales</taxon>
        <taxon>Desulfobacteriaceae</taxon>
        <taxon>Desulfobacterium</taxon>
        <taxon>environmental samples</taxon>
    </lineage>
</organism>
<dbReference type="AntiFam" id="ANF00272">
    <property type="entry name" value="Translation of CRISPR region"/>
</dbReference>
<accession>E1YE05</accession>
<protein>
    <submittedName>
        <fullName evidence="1">Uncharacterized protein</fullName>
    </submittedName>
</protein>
<proteinExistence type="predicted"/>